<dbReference type="InterPro" id="IPR036640">
    <property type="entry name" value="ABC1_TM_sf"/>
</dbReference>
<dbReference type="KEGG" id="nvi:100119850"/>
<dbReference type="SUPFAM" id="SSF52540">
    <property type="entry name" value="P-loop containing nucleoside triphosphate hydrolases"/>
    <property type="match status" value="2"/>
</dbReference>
<feature type="transmembrane region" description="Helical" evidence="9">
    <location>
        <begin position="768"/>
        <end position="791"/>
    </location>
</feature>
<dbReference type="GO" id="GO:0016887">
    <property type="term" value="F:ATP hydrolysis activity"/>
    <property type="evidence" value="ECO:0007669"/>
    <property type="project" value="InterPro"/>
</dbReference>
<feature type="transmembrane region" description="Helical" evidence="9">
    <location>
        <begin position="134"/>
        <end position="156"/>
    </location>
</feature>
<dbReference type="Gene3D" id="3.40.50.300">
    <property type="entry name" value="P-loop containing nucleotide triphosphate hydrolases"/>
    <property type="match status" value="2"/>
</dbReference>
<dbReference type="InParanoid" id="A0A7M7G8F7"/>
<dbReference type="FunCoup" id="A0A7M7G8F7">
    <property type="interactions" value="63"/>
</dbReference>
<comment type="subcellular location">
    <subcellularLocation>
        <location evidence="1">Membrane</location>
        <topology evidence="1">Multi-pass membrane protein</topology>
    </subcellularLocation>
</comment>
<reference evidence="12" key="1">
    <citation type="submission" date="2021-01" db="UniProtKB">
        <authorList>
            <consortium name="EnsemblMetazoa"/>
        </authorList>
    </citation>
    <scope>IDENTIFICATION</scope>
</reference>
<evidence type="ECO:0000313" key="13">
    <source>
        <dbReference type="Proteomes" id="UP000002358"/>
    </source>
</evidence>
<dbReference type="PROSITE" id="PS50929">
    <property type="entry name" value="ABC_TM1F"/>
    <property type="match status" value="2"/>
</dbReference>
<evidence type="ECO:0000259" key="11">
    <source>
        <dbReference type="PROSITE" id="PS50929"/>
    </source>
</evidence>
<evidence type="ECO:0000313" key="12">
    <source>
        <dbReference type="EnsemblMetazoa" id="XP_001603558"/>
    </source>
</evidence>
<keyword evidence="2" id="KW-0813">Transport</keyword>
<feature type="domain" description="ABC transmembrane type-1" evidence="11">
    <location>
        <begin position="100"/>
        <end position="361"/>
    </location>
</feature>
<dbReference type="CDD" id="cd03244">
    <property type="entry name" value="ABCC_MRP_domain2"/>
    <property type="match status" value="1"/>
</dbReference>
<dbReference type="Pfam" id="PF00005">
    <property type="entry name" value="ABC_tran"/>
    <property type="match status" value="2"/>
</dbReference>
<feature type="transmembrane region" description="Helical" evidence="9">
    <location>
        <begin position="207"/>
        <end position="230"/>
    </location>
</feature>
<dbReference type="FunFam" id="3.40.50.300:FF:000163">
    <property type="entry name" value="Multidrug resistance-associated protein member 4"/>
    <property type="match status" value="1"/>
</dbReference>
<feature type="compositionally biased region" description="Acidic residues" evidence="8">
    <location>
        <begin position="677"/>
        <end position="687"/>
    </location>
</feature>
<evidence type="ECO:0000256" key="5">
    <source>
        <dbReference type="ARBA" id="ARBA00022840"/>
    </source>
</evidence>
<dbReference type="SMR" id="A0A7M7G8F7"/>
<dbReference type="InterPro" id="IPR044726">
    <property type="entry name" value="ABCC_6TM_D2"/>
</dbReference>
<dbReference type="FunFam" id="1.20.1560.10:FF:000014">
    <property type="entry name" value="Multidrug resistance-associated protein member 4"/>
    <property type="match status" value="1"/>
</dbReference>
<dbReference type="PROSITE" id="PS00211">
    <property type="entry name" value="ABC_TRANSPORTER_1"/>
    <property type="match status" value="2"/>
</dbReference>
<feature type="region of interest" description="Disordered" evidence="8">
    <location>
        <begin position="665"/>
        <end position="687"/>
    </location>
</feature>
<evidence type="ECO:0000256" key="4">
    <source>
        <dbReference type="ARBA" id="ARBA00022741"/>
    </source>
</evidence>
<feature type="transmembrane region" description="Helical" evidence="9">
    <location>
        <begin position="972"/>
        <end position="995"/>
    </location>
</feature>
<feature type="domain" description="ABC transmembrane type-1" evidence="11">
    <location>
        <begin position="713"/>
        <end position="1010"/>
    </location>
</feature>
<name>A0A7M7G8F7_NASVI</name>
<evidence type="ECO:0000256" key="3">
    <source>
        <dbReference type="ARBA" id="ARBA00022692"/>
    </source>
</evidence>
<keyword evidence="6 9" id="KW-1133">Transmembrane helix</keyword>
<evidence type="ECO:0000259" key="10">
    <source>
        <dbReference type="PROSITE" id="PS50893"/>
    </source>
</evidence>
<feature type="domain" description="ABC transporter" evidence="10">
    <location>
        <begin position="1055"/>
        <end position="1284"/>
    </location>
</feature>
<keyword evidence="3 9" id="KW-0812">Transmembrane</keyword>
<dbReference type="GO" id="GO:0005524">
    <property type="term" value="F:ATP binding"/>
    <property type="evidence" value="ECO:0007669"/>
    <property type="project" value="UniProtKB-KW"/>
</dbReference>
<dbReference type="GO" id="GO:0016020">
    <property type="term" value="C:membrane"/>
    <property type="evidence" value="ECO:0007669"/>
    <property type="project" value="UniProtKB-SubCell"/>
</dbReference>
<dbReference type="CDD" id="cd18580">
    <property type="entry name" value="ABC_6TM_ABCC_D2"/>
    <property type="match status" value="1"/>
</dbReference>
<dbReference type="Proteomes" id="UP000002358">
    <property type="component" value="Chromosome 1"/>
</dbReference>
<dbReference type="InterPro" id="IPR003593">
    <property type="entry name" value="AAA+_ATPase"/>
</dbReference>
<keyword evidence="5" id="KW-0067">ATP-binding</keyword>
<evidence type="ECO:0000256" key="1">
    <source>
        <dbReference type="ARBA" id="ARBA00004141"/>
    </source>
</evidence>
<feature type="domain" description="ABC transporter" evidence="10">
    <location>
        <begin position="413"/>
        <end position="636"/>
    </location>
</feature>
<keyword evidence="13" id="KW-1185">Reference proteome</keyword>
<dbReference type="InterPro" id="IPR050173">
    <property type="entry name" value="ABC_transporter_C-like"/>
</dbReference>
<dbReference type="InterPro" id="IPR003439">
    <property type="entry name" value="ABC_transporter-like_ATP-bd"/>
</dbReference>
<evidence type="ECO:0000256" key="6">
    <source>
        <dbReference type="ARBA" id="ARBA00022989"/>
    </source>
</evidence>
<sequence length="1302" mass="146546">MNSSRKVYSNPNPKLYANLLSRLLFSWLYPLFQLGKYHELEAKDLYNVLPEDLSGSLGERLESCWTRELAESRAGKRKPKFRKAIVKYLGWSYMKYGINMFVLNMFVRVTQPLVLGRLVSHFYQNSTTTTWDGYIYTSCLVCLVVLQVMLIQHANYGLSVIGMRLRIACSSLIYGKMMKLSCSSVHQVSSGSILNLLSSDVAKFDTFFLSFHYVWIIPLQVVAMACLIWQRIGIATLVGIGSMITASIPIQFLFGRIIRAMRMKGAAVTDKRILVISELISGIRAIKMYVWEQPFERLVTLTRRKEIDIIKIYSYLKGISLATLMFTNLTTLFFTLLVYVLQGNAISANTVYVITYYYYYLRLTLTYHFPNSINVLAETSVSVKRIESFLLLDEVSKTVESSSSSDDTDGSAVSISNVTAKWAKKSVVNTLSDLDIRVTSKKLYAIVGPVGAGKSSLLKLLLGELQPSAGRVSVSGSIAYASQEPWLFTGSIRSNILFGEPYQEDRYRQVVQVCALEEDFEHLPHGDRTLVGDRGAALSGGQCARINLARAVYRDADIYLFDDPLSAVDTQVGKQLFYDCIDTLLKDKTRILVTHQVQYLKKSDVIVFLNNGQVEFQGTFSEFQEDDGIFRHLSLDNENNNNEEKVSSISQKTRRLVNESLQLNDTDDPVKSTVEKDQDEDPQETEELIEKRDIRKSLYLRYFRASGSHALLFVTALCFLLAQALLSSSTYWIAYWTQREDRILQSNITSNVTESTNSEDADLDSQQALWILGGLTFASVLVCVISNILLFKTCLDANKNIHNNMLARLLKAPLRFFEINPSGRILNRFSKDVGAVDESLPVSMLQTAQWCSIVLGNLLQVLIVNWLTAFPLLIVLFLYARIKDTYLTTAQNIKRLEGIAKSPVFSHVTMSLSGLLTIRACGAESQLRREFDEQQDGHTAAHFLVVASSVAFGFWIDAVSVAFIVLVSYSFLFFWGGGFAASFVGLALTQVIGLCGSMQSCMKNYAEVVAQMTNVERMFQFTELEQECPSSEREEDHMVKVMERPPLFWPSKGEIIFERVSLRYLDDAEPALKELSFTIEPGMKIGIVGRTGAGKSSLVSALFRLAKLQGSLYIDGIDTQLIDLAHLRERISIIPQEAVIFTTSVRENLDLYGRFDDSLLWSALDAVDLKSSIPSLDTRLDHGGANLSVGQRQLLCLARTIIENNRILILDEATANVDEATDRLIQQTIRHQFKDCTVLTIAHRLNTILESDKVIVMDRGRIVEFDEPAKLLDKSGGHLSRMVEQTGDDMAEHIRKTVRRVY</sequence>
<feature type="transmembrane region" description="Helical" evidence="9">
    <location>
        <begin position="236"/>
        <end position="254"/>
    </location>
</feature>
<evidence type="ECO:0000256" key="2">
    <source>
        <dbReference type="ARBA" id="ARBA00022448"/>
    </source>
</evidence>
<protein>
    <submittedName>
        <fullName evidence="12">Uncharacterized protein</fullName>
    </submittedName>
</protein>
<feature type="transmembrane region" description="Helical" evidence="9">
    <location>
        <begin position="85"/>
        <end position="107"/>
    </location>
</feature>
<dbReference type="Gene3D" id="1.20.1560.10">
    <property type="entry name" value="ABC transporter type 1, transmembrane domain"/>
    <property type="match status" value="2"/>
</dbReference>
<dbReference type="PANTHER" id="PTHR24223">
    <property type="entry name" value="ATP-BINDING CASSETTE SUB-FAMILY C"/>
    <property type="match status" value="1"/>
</dbReference>
<keyword evidence="4" id="KW-0547">Nucleotide-binding</keyword>
<dbReference type="OrthoDB" id="6500128at2759"/>
<evidence type="ECO:0000256" key="7">
    <source>
        <dbReference type="ARBA" id="ARBA00023136"/>
    </source>
</evidence>
<dbReference type="RefSeq" id="XP_001603558.2">
    <property type="nucleotide sequence ID" value="XM_001603508.6"/>
</dbReference>
<dbReference type="EnsemblMetazoa" id="XM_001603508">
    <property type="protein sequence ID" value="XP_001603558"/>
    <property type="gene ID" value="LOC100119850"/>
</dbReference>
<dbReference type="PROSITE" id="PS50893">
    <property type="entry name" value="ABC_TRANSPORTER_2"/>
    <property type="match status" value="2"/>
</dbReference>
<dbReference type="SUPFAM" id="SSF90123">
    <property type="entry name" value="ABC transporter transmembrane region"/>
    <property type="match status" value="2"/>
</dbReference>
<dbReference type="InterPro" id="IPR017871">
    <property type="entry name" value="ABC_transporter-like_CS"/>
</dbReference>
<evidence type="ECO:0000256" key="8">
    <source>
        <dbReference type="SAM" id="MobiDB-lite"/>
    </source>
</evidence>
<keyword evidence="7 9" id="KW-0472">Membrane</keyword>
<dbReference type="FunFam" id="3.40.50.300:FF:000482">
    <property type="entry name" value="Multidrug resistance-associated protein member 4"/>
    <property type="match status" value="1"/>
</dbReference>
<accession>A0A7M7G8F7</accession>
<dbReference type="Pfam" id="PF00664">
    <property type="entry name" value="ABC_membrane"/>
    <property type="match status" value="2"/>
</dbReference>
<dbReference type="CDD" id="cd03250">
    <property type="entry name" value="ABCC_MRP_domain1"/>
    <property type="match status" value="1"/>
</dbReference>
<dbReference type="SMART" id="SM00382">
    <property type="entry name" value="AAA"/>
    <property type="match status" value="2"/>
</dbReference>
<dbReference type="GeneID" id="100119850"/>
<proteinExistence type="predicted"/>
<dbReference type="InterPro" id="IPR011527">
    <property type="entry name" value="ABC1_TM_dom"/>
</dbReference>
<feature type="transmembrane region" description="Helical" evidence="9">
    <location>
        <begin position="853"/>
        <end position="879"/>
    </location>
</feature>
<feature type="transmembrane region" description="Helical" evidence="9">
    <location>
        <begin position="312"/>
        <end position="339"/>
    </location>
</feature>
<dbReference type="InterPro" id="IPR044746">
    <property type="entry name" value="ABCC_6TM_D1"/>
</dbReference>
<dbReference type="CDD" id="cd18579">
    <property type="entry name" value="ABC_6TM_ABCC_D1"/>
    <property type="match status" value="1"/>
</dbReference>
<organism evidence="12 13">
    <name type="scientific">Nasonia vitripennis</name>
    <name type="common">Parasitic wasp</name>
    <dbReference type="NCBI Taxonomy" id="7425"/>
    <lineage>
        <taxon>Eukaryota</taxon>
        <taxon>Metazoa</taxon>
        <taxon>Ecdysozoa</taxon>
        <taxon>Arthropoda</taxon>
        <taxon>Hexapoda</taxon>
        <taxon>Insecta</taxon>
        <taxon>Pterygota</taxon>
        <taxon>Neoptera</taxon>
        <taxon>Endopterygota</taxon>
        <taxon>Hymenoptera</taxon>
        <taxon>Apocrita</taxon>
        <taxon>Proctotrupomorpha</taxon>
        <taxon>Chalcidoidea</taxon>
        <taxon>Pteromalidae</taxon>
        <taxon>Pteromalinae</taxon>
        <taxon>Nasonia</taxon>
    </lineage>
</organism>
<dbReference type="PANTHER" id="PTHR24223:SF415">
    <property type="entry name" value="FI20190P1"/>
    <property type="match status" value="1"/>
</dbReference>
<evidence type="ECO:0000256" key="9">
    <source>
        <dbReference type="SAM" id="Phobius"/>
    </source>
</evidence>
<dbReference type="FunFam" id="1.20.1560.10:FF:000026">
    <property type="entry name" value="Multidrug resistance-associated protein lethal(2)03659"/>
    <property type="match status" value="1"/>
</dbReference>
<dbReference type="GO" id="GO:0140359">
    <property type="term" value="F:ABC-type transporter activity"/>
    <property type="evidence" value="ECO:0007669"/>
    <property type="project" value="InterPro"/>
</dbReference>
<dbReference type="InterPro" id="IPR027417">
    <property type="entry name" value="P-loop_NTPase"/>
</dbReference>
<feature type="transmembrane region" description="Helical" evidence="9">
    <location>
        <begin position="345"/>
        <end position="361"/>
    </location>
</feature>
<feature type="transmembrane region" description="Helical" evidence="9">
    <location>
        <begin position="943"/>
        <end position="966"/>
    </location>
</feature>
<feature type="transmembrane region" description="Helical" evidence="9">
    <location>
        <begin position="710"/>
        <end position="734"/>
    </location>
</feature>